<dbReference type="KEGG" id="dic:Dpoa569_0001235"/>
<proteinExistence type="predicted"/>
<dbReference type="Proteomes" id="UP000320591">
    <property type="component" value="Chromosome"/>
</dbReference>
<gene>
    <name evidence="1" type="ORF">Dpoa569_0001235</name>
</gene>
<dbReference type="AlphaFoldDB" id="A0A5B8IAH3"/>
<dbReference type="OrthoDB" id="6626242at2"/>
<accession>A0A5B8IAH3</accession>
<evidence type="ECO:0000313" key="2">
    <source>
        <dbReference type="Proteomes" id="UP000320591"/>
    </source>
</evidence>
<dbReference type="EMBL" id="CP042220">
    <property type="protein sequence ID" value="QDX29470.1"/>
    <property type="molecule type" value="Genomic_DNA"/>
</dbReference>
<dbReference type="RefSeq" id="WP_042871633.1">
    <property type="nucleotide sequence ID" value="NZ_CM001975.1"/>
</dbReference>
<keyword evidence="2" id="KW-1185">Reference proteome</keyword>
<reference evidence="1 2" key="1">
    <citation type="journal article" date="2019" name="Environ. Microbiol.">
        <title>The phytopathogenic nature of Dickeya aquatica 174/2 and the dynamic early evolution of Dickeya pathogenicity.</title>
        <authorList>
            <person name="Duprey A."/>
            <person name="Taib N."/>
            <person name="Leonard S."/>
            <person name="Garin T."/>
            <person name="Flandrois J.P."/>
            <person name="Nasser W."/>
            <person name="Brochier-Armanet C."/>
            <person name="Reverchon S."/>
        </authorList>
    </citation>
    <scope>NUCLEOTIDE SEQUENCE [LARGE SCALE GENOMIC DNA]</scope>
    <source>
        <strain evidence="1 2">NCPPB 569</strain>
    </source>
</reference>
<evidence type="ECO:0000313" key="1">
    <source>
        <dbReference type="EMBL" id="QDX29470.1"/>
    </source>
</evidence>
<name>A0A5B8IAH3_9GAMM</name>
<dbReference type="STRING" id="568768.GCA_000406125_02618"/>
<sequence length="110" mass="13067">MKSMVLPSMKMNVTNDSTRYFILKSCEGYDKYLRRMQECVGERFYYILEDDEYMEDILKAVIGNSKIGFNKFLKRHRYKGSLNDVHFDEVLVNLREIHNAVSCCILNDHQ</sequence>
<organism evidence="1 2">
    <name type="scientific">Dickeya poaceiphila</name>
    <dbReference type="NCBI Taxonomy" id="568768"/>
    <lineage>
        <taxon>Bacteria</taxon>
        <taxon>Pseudomonadati</taxon>
        <taxon>Pseudomonadota</taxon>
        <taxon>Gammaproteobacteria</taxon>
        <taxon>Enterobacterales</taxon>
        <taxon>Pectobacteriaceae</taxon>
        <taxon>Dickeya</taxon>
    </lineage>
</organism>
<protein>
    <submittedName>
        <fullName evidence="1">Uncharacterized protein</fullName>
    </submittedName>
</protein>